<accession>A0A9W8HTY7</accession>
<dbReference type="PROSITE" id="PS00893">
    <property type="entry name" value="NUDIX_BOX"/>
    <property type="match status" value="1"/>
</dbReference>
<dbReference type="InterPro" id="IPR051325">
    <property type="entry name" value="Nudix_hydrolase_domain"/>
</dbReference>
<feature type="domain" description="Nudix hydrolase" evidence="2">
    <location>
        <begin position="7"/>
        <end position="145"/>
    </location>
</feature>
<dbReference type="GO" id="GO:0006167">
    <property type="term" value="P:AMP biosynthetic process"/>
    <property type="evidence" value="ECO:0007669"/>
    <property type="project" value="TreeGrafter"/>
</dbReference>
<dbReference type="GO" id="GO:0004081">
    <property type="term" value="F:bis(5'-nucleosyl)-tetraphosphatase (asymmetrical) activity"/>
    <property type="evidence" value="ECO:0007669"/>
    <property type="project" value="TreeGrafter"/>
</dbReference>
<keyword evidence="1" id="KW-0378">Hydrolase</keyword>
<dbReference type="PROSITE" id="PS51462">
    <property type="entry name" value="NUDIX"/>
    <property type="match status" value="1"/>
</dbReference>
<sequence>MLYSSNEVVFSAGAVVFDAAGTRVLTIAFTGNKGDKVVVFPKGRVEEGESLKDAACREVEEETGVVCKLWPCGLVGLETRYSEEVQKTKVVYWYAASIVETREQHQEDKWMVPTWIHVADASNVLTRDDDRRLLELCWIQKQKAV</sequence>
<keyword evidence="4" id="KW-1185">Reference proteome</keyword>
<dbReference type="InterPro" id="IPR020084">
    <property type="entry name" value="NUDIX_hydrolase_CS"/>
</dbReference>
<name>A0A9W8HTY7_9FUNG</name>
<dbReference type="SUPFAM" id="SSF55811">
    <property type="entry name" value="Nudix"/>
    <property type="match status" value="1"/>
</dbReference>
<dbReference type="InterPro" id="IPR015797">
    <property type="entry name" value="NUDIX_hydrolase-like_dom_sf"/>
</dbReference>
<comment type="caution">
    <text evidence="3">The sequence shown here is derived from an EMBL/GenBank/DDBJ whole genome shotgun (WGS) entry which is preliminary data.</text>
</comment>
<protein>
    <recommendedName>
        <fullName evidence="2">Nudix hydrolase domain-containing protein</fullName>
    </recommendedName>
</protein>
<dbReference type="PANTHER" id="PTHR21340:SF0">
    <property type="entry name" value="BIS(5'-NUCLEOSYL)-TETRAPHOSPHATASE [ASYMMETRICAL]"/>
    <property type="match status" value="1"/>
</dbReference>
<evidence type="ECO:0000313" key="4">
    <source>
        <dbReference type="Proteomes" id="UP001140094"/>
    </source>
</evidence>
<dbReference type="EMBL" id="JANBUO010000670">
    <property type="protein sequence ID" value="KAJ2802381.1"/>
    <property type="molecule type" value="Genomic_DNA"/>
</dbReference>
<dbReference type="Gene3D" id="3.90.79.10">
    <property type="entry name" value="Nucleoside Triphosphate Pyrophosphohydrolase"/>
    <property type="match status" value="1"/>
</dbReference>
<reference evidence="3" key="1">
    <citation type="submission" date="2022-07" db="EMBL/GenBank/DDBJ databases">
        <title>Phylogenomic reconstructions and comparative analyses of Kickxellomycotina fungi.</title>
        <authorList>
            <person name="Reynolds N.K."/>
            <person name="Stajich J.E."/>
            <person name="Barry K."/>
            <person name="Grigoriev I.V."/>
            <person name="Crous P."/>
            <person name="Smith M.E."/>
        </authorList>
    </citation>
    <scope>NUCLEOTIDE SEQUENCE</scope>
    <source>
        <strain evidence="3">NRRL 1565</strain>
    </source>
</reference>
<evidence type="ECO:0000259" key="2">
    <source>
        <dbReference type="PROSITE" id="PS51462"/>
    </source>
</evidence>
<organism evidence="3 4">
    <name type="scientific">Coemansia guatemalensis</name>
    <dbReference type="NCBI Taxonomy" id="2761395"/>
    <lineage>
        <taxon>Eukaryota</taxon>
        <taxon>Fungi</taxon>
        <taxon>Fungi incertae sedis</taxon>
        <taxon>Zoopagomycota</taxon>
        <taxon>Kickxellomycotina</taxon>
        <taxon>Kickxellomycetes</taxon>
        <taxon>Kickxellales</taxon>
        <taxon>Kickxellaceae</taxon>
        <taxon>Coemansia</taxon>
    </lineage>
</organism>
<evidence type="ECO:0000256" key="1">
    <source>
        <dbReference type="ARBA" id="ARBA00022801"/>
    </source>
</evidence>
<dbReference type="OrthoDB" id="10259236at2759"/>
<gene>
    <name evidence="3" type="ORF">H4R20_003302</name>
</gene>
<dbReference type="AlphaFoldDB" id="A0A9W8HTY7"/>
<dbReference type="GO" id="GO:0006754">
    <property type="term" value="P:ATP biosynthetic process"/>
    <property type="evidence" value="ECO:0007669"/>
    <property type="project" value="TreeGrafter"/>
</dbReference>
<dbReference type="Proteomes" id="UP001140094">
    <property type="component" value="Unassembled WGS sequence"/>
</dbReference>
<proteinExistence type="predicted"/>
<evidence type="ECO:0000313" key="3">
    <source>
        <dbReference type="EMBL" id="KAJ2802381.1"/>
    </source>
</evidence>
<dbReference type="Pfam" id="PF00293">
    <property type="entry name" value="NUDIX"/>
    <property type="match status" value="1"/>
</dbReference>
<dbReference type="PANTHER" id="PTHR21340">
    <property type="entry name" value="DIADENOSINE 5,5-P1,P4-TETRAPHOSPHATE PYROPHOSPHOHYDROLASE MUTT"/>
    <property type="match status" value="1"/>
</dbReference>
<dbReference type="InterPro" id="IPR000086">
    <property type="entry name" value="NUDIX_hydrolase_dom"/>
</dbReference>